<evidence type="ECO:0000313" key="2">
    <source>
        <dbReference type="EMBL" id="KAK7314874.1"/>
    </source>
</evidence>
<sequence length="158" mass="17175">MVGIGIPLIEKHRYFLRTDSNLFVAAKAFMAGVILTTSFIHMLSNVSQVGSSEPGNIEWNGGKVFGEEENGGMYIVGMHAHVAHHKHNHPCGNDACHGIGGLKEQGYANAHVDIEEGEEETDVRHVVVSQVLELGIVSHSGLHLEVASRKPSSRPHRL</sequence>
<comment type="caution">
    <text evidence="2">The sequence shown here is derived from an EMBL/GenBank/DDBJ whole genome shotgun (WGS) entry which is preliminary data.</text>
</comment>
<proteinExistence type="predicted"/>
<dbReference type="AlphaFoldDB" id="A0AAN9KFK3"/>
<dbReference type="EMBL" id="JAYMYQ010000008">
    <property type="protein sequence ID" value="KAK7314874.1"/>
    <property type="molecule type" value="Genomic_DNA"/>
</dbReference>
<evidence type="ECO:0000313" key="3">
    <source>
        <dbReference type="Proteomes" id="UP001367508"/>
    </source>
</evidence>
<accession>A0AAN9KFK3</accession>
<organism evidence="2 3">
    <name type="scientific">Canavalia gladiata</name>
    <name type="common">Sword bean</name>
    <name type="synonym">Dolichos gladiatus</name>
    <dbReference type="NCBI Taxonomy" id="3824"/>
    <lineage>
        <taxon>Eukaryota</taxon>
        <taxon>Viridiplantae</taxon>
        <taxon>Streptophyta</taxon>
        <taxon>Embryophyta</taxon>
        <taxon>Tracheophyta</taxon>
        <taxon>Spermatophyta</taxon>
        <taxon>Magnoliopsida</taxon>
        <taxon>eudicotyledons</taxon>
        <taxon>Gunneridae</taxon>
        <taxon>Pentapetalae</taxon>
        <taxon>rosids</taxon>
        <taxon>fabids</taxon>
        <taxon>Fabales</taxon>
        <taxon>Fabaceae</taxon>
        <taxon>Papilionoideae</taxon>
        <taxon>50 kb inversion clade</taxon>
        <taxon>NPAAA clade</taxon>
        <taxon>indigoferoid/millettioid clade</taxon>
        <taxon>Phaseoleae</taxon>
        <taxon>Canavalia</taxon>
    </lineage>
</organism>
<evidence type="ECO:0000256" key="1">
    <source>
        <dbReference type="SAM" id="Phobius"/>
    </source>
</evidence>
<feature type="transmembrane region" description="Helical" evidence="1">
    <location>
        <begin position="21"/>
        <end position="43"/>
    </location>
</feature>
<keyword evidence="1" id="KW-0472">Membrane</keyword>
<gene>
    <name evidence="2" type="ORF">VNO77_33402</name>
</gene>
<dbReference type="Proteomes" id="UP001367508">
    <property type="component" value="Unassembled WGS sequence"/>
</dbReference>
<reference evidence="2 3" key="1">
    <citation type="submission" date="2024-01" db="EMBL/GenBank/DDBJ databases">
        <title>The genomes of 5 underutilized Papilionoideae crops provide insights into root nodulation and disease resistanc.</title>
        <authorList>
            <person name="Jiang F."/>
        </authorList>
    </citation>
    <scope>NUCLEOTIDE SEQUENCE [LARGE SCALE GENOMIC DNA]</scope>
    <source>
        <strain evidence="2">LVBAO_FW01</strain>
        <tissue evidence="2">Leaves</tissue>
    </source>
</reference>
<keyword evidence="3" id="KW-1185">Reference proteome</keyword>
<keyword evidence="1" id="KW-1133">Transmembrane helix</keyword>
<name>A0AAN9KFK3_CANGL</name>
<protein>
    <submittedName>
        <fullName evidence="2">Uncharacterized protein</fullName>
    </submittedName>
</protein>
<keyword evidence="1" id="KW-0812">Transmembrane</keyword>